<evidence type="ECO:0000256" key="3">
    <source>
        <dbReference type="ARBA" id="ARBA00022475"/>
    </source>
</evidence>
<dbReference type="InterPro" id="IPR016380">
    <property type="entry name" value="Sig_transdc_His_kin_NarX/NarQ"/>
</dbReference>
<dbReference type="Gene3D" id="1.20.5.1930">
    <property type="match status" value="1"/>
</dbReference>
<dbReference type="Proteomes" id="UP000000366">
    <property type="component" value="Chromosome"/>
</dbReference>
<evidence type="ECO:0000256" key="11">
    <source>
        <dbReference type="ARBA" id="ARBA00022989"/>
    </source>
</evidence>
<feature type="transmembrane region" description="Helical" evidence="15">
    <location>
        <begin position="21"/>
        <end position="44"/>
    </location>
</feature>
<accession>A2SGG0</accession>
<dbReference type="InterPro" id="IPR042295">
    <property type="entry name" value="NarX-like_N_sf"/>
</dbReference>
<evidence type="ECO:0000256" key="13">
    <source>
        <dbReference type="ARBA" id="ARBA00023136"/>
    </source>
</evidence>
<evidence type="ECO:0000313" key="19">
    <source>
        <dbReference type="Proteomes" id="UP000000366"/>
    </source>
</evidence>
<dbReference type="Gene3D" id="3.30.565.10">
    <property type="entry name" value="Histidine kinase-like ATPase, C-terminal domain"/>
    <property type="match status" value="1"/>
</dbReference>
<keyword evidence="4 14" id="KW-0997">Cell inner membrane</keyword>
<dbReference type="Gene3D" id="1.20.120.960">
    <property type="entry name" value="Histidine kinase NarX, sensor domain"/>
    <property type="match status" value="1"/>
</dbReference>
<dbReference type="SMART" id="SM00387">
    <property type="entry name" value="HATPase_c"/>
    <property type="match status" value="1"/>
</dbReference>
<feature type="transmembrane region" description="Helical" evidence="15">
    <location>
        <begin position="167"/>
        <end position="192"/>
    </location>
</feature>
<dbReference type="CDD" id="cd06225">
    <property type="entry name" value="HAMP"/>
    <property type="match status" value="1"/>
</dbReference>
<dbReference type="PROSITE" id="PS50109">
    <property type="entry name" value="HIS_KIN"/>
    <property type="match status" value="1"/>
</dbReference>
<dbReference type="PANTHER" id="PTHR24421">
    <property type="entry name" value="NITRATE/NITRITE SENSOR PROTEIN NARX-RELATED"/>
    <property type="match status" value="1"/>
</dbReference>
<dbReference type="Pfam" id="PF07730">
    <property type="entry name" value="HisKA_3"/>
    <property type="match status" value="1"/>
</dbReference>
<dbReference type="EMBL" id="CP000555">
    <property type="protein sequence ID" value="ABM94649.1"/>
    <property type="molecule type" value="Genomic_DNA"/>
</dbReference>
<dbReference type="Gene3D" id="3.30.450.40">
    <property type="match status" value="1"/>
</dbReference>
<proteinExistence type="predicted"/>
<evidence type="ECO:0000256" key="7">
    <source>
        <dbReference type="ARBA" id="ARBA00022692"/>
    </source>
</evidence>
<dbReference type="HOGENOM" id="CLU_000445_20_10_4"/>
<evidence type="ECO:0000256" key="10">
    <source>
        <dbReference type="ARBA" id="ARBA00022840"/>
    </source>
</evidence>
<dbReference type="SMART" id="SM00304">
    <property type="entry name" value="HAMP"/>
    <property type="match status" value="1"/>
</dbReference>
<dbReference type="Pfam" id="PF01590">
    <property type="entry name" value="GAF"/>
    <property type="match status" value="1"/>
</dbReference>
<dbReference type="AlphaFoldDB" id="A2SGG0"/>
<evidence type="ECO:0000259" key="16">
    <source>
        <dbReference type="PROSITE" id="PS50109"/>
    </source>
</evidence>
<evidence type="ECO:0000256" key="2">
    <source>
        <dbReference type="ARBA" id="ARBA00004429"/>
    </source>
</evidence>
<dbReference type="InterPro" id="IPR011712">
    <property type="entry name" value="Sig_transdc_His_kin_sub3_dim/P"/>
</dbReference>
<evidence type="ECO:0000256" key="5">
    <source>
        <dbReference type="ARBA" id="ARBA00022553"/>
    </source>
</evidence>
<keyword evidence="19" id="KW-1185">Reference proteome</keyword>
<evidence type="ECO:0000256" key="8">
    <source>
        <dbReference type="ARBA" id="ARBA00022741"/>
    </source>
</evidence>
<organism evidence="18 19">
    <name type="scientific">Methylibium petroleiphilum (strain ATCC BAA-1232 / LMG 22953 / PM1)</name>
    <dbReference type="NCBI Taxonomy" id="420662"/>
    <lineage>
        <taxon>Bacteria</taxon>
        <taxon>Pseudomonadati</taxon>
        <taxon>Pseudomonadota</taxon>
        <taxon>Betaproteobacteria</taxon>
        <taxon>Burkholderiales</taxon>
        <taxon>Sphaerotilaceae</taxon>
        <taxon>Methylibium</taxon>
    </lineage>
</organism>
<dbReference type="eggNOG" id="COG3850">
    <property type="taxonomic scope" value="Bacteria"/>
</dbReference>
<dbReference type="Pfam" id="PF02518">
    <property type="entry name" value="HATPase_c"/>
    <property type="match status" value="1"/>
</dbReference>
<dbReference type="GO" id="GO:0046983">
    <property type="term" value="F:protein dimerization activity"/>
    <property type="evidence" value="ECO:0007669"/>
    <property type="project" value="UniProtKB-UniRule"/>
</dbReference>
<keyword evidence="11 15" id="KW-1133">Transmembrane helix</keyword>
<feature type="domain" description="Histidine kinase" evidence="16">
    <location>
        <begin position="437"/>
        <end position="636"/>
    </location>
</feature>
<dbReference type="PIRSF" id="PIRSF003167">
    <property type="entry name" value="STHK_NarX/NarQ"/>
    <property type="match status" value="1"/>
</dbReference>
<evidence type="ECO:0000313" key="18">
    <source>
        <dbReference type="EMBL" id="ABM94649.1"/>
    </source>
</evidence>
<dbReference type="PROSITE" id="PS50885">
    <property type="entry name" value="HAMP"/>
    <property type="match status" value="1"/>
</dbReference>
<dbReference type="InterPro" id="IPR003660">
    <property type="entry name" value="HAMP_dom"/>
</dbReference>
<keyword evidence="8 14" id="KW-0547">Nucleotide-binding</keyword>
<keyword evidence="5" id="KW-0597">Phosphoprotein</keyword>
<dbReference type="KEGG" id="mpt:Mpe_A1687"/>
<evidence type="ECO:0000256" key="1">
    <source>
        <dbReference type="ARBA" id="ARBA00000085"/>
    </source>
</evidence>
<gene>
    <name evidence="18" type="ordered locus">Mpe_A1687</name>
</gene>
<dbReference type="InterPro" id="IPR003018">
    <property type="entry name" value="GAF"/>
</dbReference>
<dbReference type="PANTHER" id="PTHR24421:SF10">
    <property type="entry name" value="NITRATE_NITRITE SENSOR PROTEIN NARQ"/>
    <property type="match status" value="1"/>
</dbReference>
<keyword evidence="10 14" id="KW-0067">ATP-binding</keyword>
<keyword evidence="6 14" id="KW-0808">Transferase</keyword>
<keyword evidence="3 14" id="KW-1003">Cell membrane</keyword>
<reference evidence="18 19" key="1">
    <citation type="journal article" date="2007" name="J. Bacteriol.">
        <title>Whole-genome analysis of the methyl tert-butyl ether-degrading beta-proteobacterium Methylibium petroleiphilum PM1.</title>
        <authorList>
            <person name="Kane S.R."/>
            <person name="Chakicherla A.Y."/>
            <person name="Chain P.S.G."/>
            <person name="Schmidt R."/>
            <person name="Shin M.W."/>
            <person name="Legler T.C."/>
            <person name="Scow K.M."/>
            <person name="Larimer F.W."/>
            <person name="Lucas S.M."/>
            <person name="Richardson P.M."/>
            <person name="Hristova K.R."/>
        </authorList>
    </citation>
    <scope>NUCLEOTIDE SEQUENCE [LARGE SCALE GENOMIC DNA]</scope>
    <source>
        <strain evidence="19">ATCC BAA-1232 / LMG 22953 / PM1</strain>
    </source>
</reference>
<keyword evidence="13 14" id="KW-0472">Membrane</keyword>
<keyword evidence="9 14" id="KW-0418">Kinase</keyword>
<dbReference type="EC" id="2.7.13.3" evidence="14"/>
<dbReference type="InterPro" id="IPR036890">
    <property type="entry name" value="HATPase_C_sf"/>
</dbReference>
<comment type="catalytic activity">
    <reaction evidence="1 14">
        <text>ATP + protein L-histidine = ADP + protein N-phospho-L-histidine.</text>
        <dbReference type="EC" id="2.7.13.3"/>
    </reaction>
</comment>
<comment type="subcellular location">
    <subcellularLocation>
        <location evidence="2">Cell inner membrane</location>
        <topology evidence="2">Multi-pass membrane protein</topology>
    </subcellularLocation>
</comment>
<dbReference type="Pfam" id="PF00672">
    <property type="entry name" value="HAMP"/>
    <property type="match status" value="1"/>
</dbReference>
<dbReference type="SUPFAM" id="SSF55874">
    <property type="entry name" value="ATPase domain of HSP90 chaperone/DNA topoisomerase II/histidine kinase"/>
    <property type="match status" value="1"/>
</dbReference>
<dbReference type="Gene3D" id="1.10.8.500">
    <property type="entry name" value="HAMP domain in histidine kinase"/>
    <property type="match status" value="1"/>
</dbReference>
<name>A2SGG0_METPP</name>
<dbReference type="GO" id="GO:0005886">
    <property type="term" value="C:plasma membrane"/>
    <property type="evidence" value="ECO:0007669"/>
    <property type="project" value="UniProtKB-SubCell"/>
</dbReference>
<dbReference type="CDD" id="cd16917">
    <property type="entry name" value="HATPase_UhpB-NarQ-NarX-like"/>
    <property type="match status" value="1"/>
</dbReference>
<dbReference type="GO" id="GO:0000155">
    <property type="term" value="F:phosphorelay sensor kinase activity"/>
    <property type="evidence" value="ECO:0007669"/>
    <property type="project" value="UniProtKB-UniRule"/>
</dbReference>
<evidence type="ECO:0000256" key="15">
    <source>
        <dbReference type="SAM" id="Phobius"/>
    </source>
</evidence>
<evidence type="ECO:0000256" key="12">
    <source>
        <dbReference type="ARBA" id="ARBA00023012"/>
    </source>
</evidence>
<dbReference type="SUPFAM" id="SSF55781">
    <property type="entry name" value="GAF domain-like"/>
    <property type="match status" value="1"/>
</dbReference>
<dbReference type="InterPro" id="IPR029095">
    <property type="entry name" value="NarX-like_N"/>
</dbReference>
<evidence type="ECO:0000256" key="4">
    <source>
        <dbReference type="ARBA" id="ARBA00022519"/>
    </source>
</evidence>
<feature type="domain" description="HAMP" evidence="17">
    <location>
        <begin position="189"/>
        <end position="241"/>
    </location>
</feature>
<dbReference type="GO" id="GO:0005524">
    <property type="term" value="F:ATP binding"/>
    <property type="evidence" value="ECO:0007669"/>
    <property type="project" value="UniProtKB-UniRule"/>
</dbReference>
<dbReference type="InterPro" id="IPR029016">
    <property type="entry name" value="GAF-like_dom_sf"/>
</dbReference>
<sequence length="643" mass="69792">MNAAFLRASRRLQRASLAAKLGALGSLIMVVALGSIAFTVWVTWQLEGGAAAVNEAGRLRMQTWRYAQVASAQDLPQLPALAQQYDATLALLDAGDPARPLFVPRDEDTRAALQAVRSRWQALQRAISEGATPLQAGQLAGDLVIEIDHLVTGIEAHLQRWTSILSALQFTLLALALAAGVALLYAAHLFIFQPLARLQRGLEAVARGDLGARVDVETHDEFGEVADGFNHMAMRLEDLYRGLETKVAEKTEHLRTERERLAALYEASRRVAQAASLDELAQGFVRQFREVARADAALLRWHDAEQGRMLMLAADRVPAAMLEHERCLAPGDCHCGNGAAPGGPRTITIHALTDGDTGDSAGTCRRFGFQRVLTLPVLLQDQTLGEVDLLWRDATRPVLDDDRALLEGLAAQLAGGIESVRAQALQREAAVSEERGFIARELHDSIAQALAFMKIQLQMLRGALRRGDPAATTRVVDELDAGVRESLADVRELLLHFRTRSDGAELAAALRATLQKFQHQTGLPAQLDVRGPVLPLAPDVQVQLLHVVQEALSNVRKHAQARQVWVTLDPRPELSVTVRDDGRGFDLAARNSDDGDDGHVGLRIMRERAAGIGAEVEITSTRGEGTQVRIAVPSRPASVALAA</sequence>
<dbReference type="InterPro" id="IPR003594">
    <property type="entry name" value="HATPase_dom"/>
</dbReference>
<dbReference type="SUPFAM" id="SSF158472">
    <property type="entry name" value="HAMP domain-like"/>
    <property type="match status" value="1"/>
</dbReference>
<protein>
    <recommendedName>
        <fullName evidence="14">Sensor protein</fullName>
        <ecNumber evidence="14">2.7.13.3</ecNumber>
    </recommendedName>
</protein>
<dbReference type="Pfam" id="PF13675">
    <property type="entry name" value="PilJ"/>
    <property type="match status" value="1"/>
</dbReference>
<keyword evidence="12 14" id="KW-0902">Two-component regulatory system</keyword>
<dbReference type="RefSeq" id="WP_011829286.1">
    <property type="nucleotide sequence ID" value="NC_008825.1"/>
</dbReference>
<keyword evidence="7 15" id="KW-0812">Transmembrane</keyword>
<evidence type="ECO:0000256" key="9">
    <source>
        <dbReference type="ARBA" id="ARBA00022777"/>
    </source>
</evidence>
<dbReference type="STRING" id="420662.Mpe_A1687"/>
<evidence type="ECO:0000256" key="14">
    <source>
        <dbReference type="PIRNR" id="PIRNR003167"/>
    </source>
</evidence>
<dbReference type="InterPro" id="IPR005467">
    <property type="entry name" value="His_kinase_dom"/>
</dbReference>
<dbReference type="InterPro" id="IPR050482">
    <property type="entry name" value="Sensor_HK_TwoCompSys"/>
</dbReference>
<evidence type="ECO:0000259" key="17">
    <source>
        <dbReference type="PROSITE" id="PS50885"/>
    </source>
</evidence>
<evidence type="ECO:0000256" key="6">
    <source>
        <dbReference type="ARBA" id="ARBA00022679"/>
    </source>
</evidence>